<feature type="non-terminal residue" evidence="1">
    <location>
        <position position="78"/>
    </location>
</feature>
<evidence type="ECO:0000313" key="2">
    <source>
        <dbReference type="Proteomes" id="UP001596015"/>
    </source>
</evidence>
<reference evidence="2" key="1">
    <citation type="journal article" date="2019" name="Int. J. Syst. Evol. Microbiol.">
        <title>The Global Catalogue of Microorganisms (GCM) 10K type strain sequencing project: providing services to taxonomists for standard genome sequencing and annotation.</title>
        <authorList>
            <consortium name="The Broad Institute Genomics Platform"/>
            <consortium name="The Broad Institute Genome Sequencing Center for Infectious Disease"/>
            <person name="Wu L."/>
            <person name="Ma J."/>
        </authorList>
    </citation>
    <scope>NUCLEOTIDE SEQUENCE [LARGE SCALE GENOMIC DNA]</scope>
    <source>
        <strain evidence="2">CCUG 49679</strain>
    </source>
</reference>
<name>A0ABV8XEM4_9GAMM</name>
<protein>
    <submittedName>
        <fullName evidence="1">Uncharacterized protein</fullName>
    </submittedName>
</protein>
<dbReference type="EMBL" id="JBHSEO010000038">
    <property type="protein sequence ID" value="MFC4415989.1"/>
    <property type="molecule type" value="Genomic_DNA"/>
</dbReference>
<gene>
    <name evidence="1" type="ORF">ACFO0E_06130</name>
</gene>
<dbReference type="Proteomes" id="UP001596015">
    <property type="component" value="Unassembled WGS sequence"/>
</dbReference>
<comment type="caution">
    <text evidence="1">The sequence shown here is derived from an EMBL/GenBank/DDBJ whole genome shotgun (WGS) entry which is preliminary data.</text>
</comment>
<evidence type="ECO:0000313" key="1">
    <source>
        <dbReference type="EMBL" id="MFC4415989.1"/>
    </source>
</evidence>
<proteinExistence type="predicted"/>
<keyword evidence="2" id="KW-1185">Reference proteome</keyword>
<dbReference type="Gene3D" id="3.40.50.2300">
    <property type="match status" value="1"/>
</dbReference>
<sequence>MSMENTRVLMVTDCNPQSQLFIDYIRQQLDCQVSALSTQESFEPRRSQVPSATLLKDARTFDRFLEHLGVDFQWRSPV</sequence>
<organism evidence="1 2">
    <name type="scientific">Chromohalobacter beijerinckii</name>
    <dbReference type="NCBI Taxonomy" id="86179"/>
    <lineage>
        <taxon>Bacteria</taxon>
        <taxon>Pseudomonadati</taxon>
        <taxon>Pseudomonadota</taxon>
        <taxon>Gammaproteobacteria</taxon>
        <taxon>Oceanospirillales</taxon>
        <taxon>Halomonadaceae</taxon>
        <taxon>Chromohalobacter</taxon>
    </lineage>
</organism>
<accession>A0ABV8XEM4</accession>